<keyword evidence="2 8" id="KW-0963">Cytoplasm</keyword>
<dbReference type="GO" id="GO:0004414">
    <property type="term" value="F:homoserine O-acetyltransferase activity"/>
    <property type="evidence" value="ECO:0007669"/>
    <property type="project" value="UniProtKB-ARBA"/>
</dbReference>
<keyword evidence="12" id="KW-1185">Reference proteome</keyword>
<protein>
    <recommendedName>
        <fullName evidence="8">Homoserine O-succinyltransferase</fullName>
        <shortName evidence="8">HST</shortName>
        <ecNumber evidence="8">2.3.1.46</ecNumber>
    </recommendedName>
    <alternativeName>
        <fullName evidence="8">Homoserine transsuccinylase</fullName>
        <shortName evidence="8">HTS</shortName>
    </alternativeName>
</protein>
<dbReference type="HAMAP" id="MF_00296">
    <property type="entry name" value="MetX_acyltransf"/>
    <property type="match status" value="1"/>
</dbReference>
<feature type="binding site" evidence="8">
    <location>
        <position position="355"/>
    </location>
    <ligand>
        <name>substrate</name>
    </ligand>
</feature>
<keyword evidence="4 8" id="KW-0808">Transferase</keyword>
<evidence type="ECO:0000256" key="9">
    <source>
        <dbReference type="PIRSR" id="PIRSR000443-1"/>
    </source>
</evidence>
<evidence type="ECO:0000256" key="7">
    <source>
        <dbReference type="ARBA" id="ARBA00051253"/>
    </source>
</evidence>
<sequence length="409" mass="44083">MGTSEQRSVGAVTPQKAGFLEPLILKAGKTLAAYELVYETYGTLNADRSNAILVCHALSGGHHVAGHYVDDPKKIGWWDNMIGPGKAIDTDRFFVIGVNNLGGCHGSTGPTSIDRATGQPYGAGFPLVTVEDWVASQARLMDRLGIEKLAGVIGGSLGGMQALQWTITYPERIRHAFVIAAAPKLSTQNIAFNDVARQAIVQDPDFHGGNFYAHGKVPARGLKLARMLGHITYLSEDLLGEKFGRETKGEGYAFNYDVEFEIESYLRYQGDKFAQVFDANTYLIMTKALDYFDPAKESGGDLAKALAPAKAGFFVASFSSDWRFPAARSREIVRALVAGKKRVTYAEIDAPHGHDAFLLDDVHYHKIVAAYADNVAAEIGLGSRAGALVIGGTELEEMKGYGGKEGGGE</sequence>
<feature type="active site" evidence="8 9">
    <location>
        <position position="354"/>
    </location>
</feature>
<reference evidence="11 12" key="1">
    <citation type="submission" date="2020-04" db="EMBL/GenBank/DDBJ databases">
        <title>Usitatibacter rugosus gen. nov., sp. nov. and Usitatibacter palustris sp. nov., novel members of Usitatibacteraceae fam. nov. within the order Nitrosomonadales isolated from soil.</title>
        <authorList>
            <person name="Huber K.J."/>
            <person name="Neumann-Schaal M."/>
            <person name="Geppert A."/>
            <person name="Luckner M."/>
            <person name="Wanner G."/>
            <person name="Overmann J."/>
        </authorList>
    </citation>
    <scope>NUCLEOTIDE SEQUENCE [LARGE SCALE GENOMIC DNA]</scope>
    <source>
        <strain evidence="11 12">0125_3</strain>
    </source>
</reference>
<dbReference type="Gene3D" id="1.10.1740.110">
    <property type="match status" value="1"/>
</dbReference>
<evidence type="ECO:0000256" key="6">
    <source>
        <dbReference type="ARBA" id="ARBA00023315"/>
    </source>
</evidence>
<feature type="binding site" evidence="8">
    <location>
        <position position="226"/>
    </location>
    <ligand>
        <name>substrate</name>
    </ligand>
</feature>
<proteinExistence type="inferred from homology"/>
<evidence type="ECO:0000256" key="4">
    <source>
        <dbReference type="ARBA" id="ARBA00022679"/>
    </source>
</evidence>
<dbReference type="PANTHER" id="PTHR32268:SF11">
    <property type="entry name" value="HOMOSERINE O-ACETYLTRANSFERASE"/>
    <property type="match status" value="1"/>
</dbReference>
<evidence type="ECO:0000256" key="2">
    <source>
        <dbReference type="ARBA" id="ARBA00022490"/>
    </source>
</evidence>
<dbReference type="GO" id="GO:0009086">
    <property type="term" value="P:methionine biosynthetic process"/>
    <property type="evidence" value="ECO:0007669"/>
    <property type="project" value="UniProtKB-UniRule"/>
</dbReference>
<keyword evidence="5 8" id="KW-0486">Methionine biosynthesis</keyword>
<feature type="active site" evidence="8 9">
    <location>
        <position position="321"/>
    </location>
</feature>
<comment type="caution">
    <text evidence="8">Lacks conserved residue(s) required for the propagation of feature annotation.</text>
</comment>
<dbReference type="Gene3D" id="3.40.50.1820">
    <property type="entry name" value="alpha/beta hydrolase"/>
    <property type="match status" value="1"/>
</dbReference>
<evidence type="ECO:0000313" key="11">
    <source>
        <dbReference type="EMBL" id="QJR13045.1"/>
    </source>
</evidence>
<dbReference type="EC" id="2.3.1.46" evidence="8"/>
<evidence type="ECO:0000259" key="10">
    <source>
        <dbReference type="Pfam" id="PF00561"/>
    </source>
</evidence>
<comment type="catalytic activity">
    <reaction evidence="7 8">
        <text>L-homoserine + succinyl-CoA = O-succinyl-L-homoserine + CoA</text>
        <dbReference type="Rhea" id="RHEA:22008"/>
        <dbReference type="ChEBI" id="CHEBI:57287"/>
        <dbReference type="ChEBI" id="CHEBI:57292"/>
        <dbReference type="ChEBI" id="CHEBI:57476"/>
        <dbReference type="ChEBI" id="CHEBI:57661"/>
        <dbReference type="EC" id="2.3.1.46"/>
    </reaction>
</comment>
<feature type="site" description="Important for acyl-CoA specificity" evidence="8">
    <location>
        <position position="323"/>
    </location>
</feature>
<dbReference type="InterPro" id="IPR029058">
    <property type="entry name" value="AB_hydrolase_fold"/>
</dbReference>
<dbReference type="SUPFAM" id="SSF53474">
    <property type="entry name" value="alpha/beta-Hydrolases"/>
    <property type="match status" value="1"/>
</dbReference>
<feature type="domain" description="AB hydrolase-1" evidence="10">
    <location>
        <begin position="50"/>
        <end position="307"/>
    </location>
</feature>
<feature type="active site" description="Nucleophile" evidence="8 9">
    <location>
        <position position="156"/>
    </location>
</feature>
<evidence type="ECO:0000256" key="8">
    <source>
        <dbReference type="HAMAP-Rule" id="MF_00296"/>
    </source>
</evidence>
<dbReference type="Pfam" id="PF00561">
    <property type="entry name" value="Abhydrolase_1"/>
    <property type="match status" value="1"/>
</dbReference>
<evidence type="ECO:0000256" key="3">
    <source>
        <dbReference type="ARBA" id="ARBA00022605"/>
    </source>
</evidence>
<dbReference type="PANTHER" id="PTHR32268">
    <property type="entry name" value="HOMOSERINE O-ACETYLTRANSFERASE"/>
    <property type="match status" value="1"/>
</dbReference>
<comment type="similarity">
    <text evidence="8">Belongs to the AB hydrolase superfamily. MetX family.</text>
</comment>
<dbReference type="PIRSF" id="PIRSF000443">
    <property type="entry name" value="Homoser_Ac_trans"/>
    <property type="match status" value="1"/>
</dbReference>
<dbReference type="FunFam" id="1.10.1740.110:FF:000001">
    <property type="entry name" value="Homoserine O-acetyltransferase"/>
    <property type="match status" value="1"/>
</dbReference>
<evidence type="ECO:0000256" key="1">
    <source>
        <dbReference type="ARBA" id="ARBA00011738"/>
    </source>
</evidence>
<accession>A0A6M4H112</accession>
<comment type="subcellular location">
    <subcellularLocation>
        <location evidence="8">Cytoplasm</location>
    </subcellularLocation>
</comment>
<keyword evidence="3 8" id="KW-0028">Amino-acid biosynthesis</keyword>
<dbReference type="UniPathway" id="UPA00051">
    <property type="reaction ID" value="UER00075"/>
</dbReference>
<dbReference type="EMBL" id="CP053069">
    <property type="protein sequence ID" value="QJR13045.1"/>
    <property type="molecule type" value="Genomic_DNA"/>
</dbReference>
<dbReference type="NCBIfam" id="NF001209">
    <property type="entry name" value="PRK00175.1"/>
    <property type="match status" value="1"/>
</dbReference>
<dbReference type="NCBIfam" id="TIGR01392">
    <property type="entry name" value="homoserO_Ac_trn"/>
    <property type="match status" value="1"/>
</dbReference>
<dbReference type="GO" id="GO:0009092">
    <property type="term" value="P:homoserine metabolic process"/>
    <property type="evidence" value="ECO:0007669"/>
    <property type="project" value="TreeGrafter"/>
</dbReference>
<comment type="subunit">
    <text evidence="1 8">Homodimer.</text>
</comment>
<dbReference type="AlphaFoldDB" id="A0A6M4H112"/>
<dbReference type="RefSeq" id="WP_171095787.1">
    <property type="nucleotide sequence ID" value="NZ_CP053069.1"/>
</dbReference>
<dbReference type="Proteomes" id="UP000501534">
    <property type="component" value="Chromosome"/>
</dbReference>
<dbReference type="KEGG" id="uru:DSM104443_04139"/>
<organism evidence="11 12">
    <name type="scientific">Usitatibacter rugosus</name>
    <dbReference type="NCBI Taxonomy" id="2732067"/>
    <lineage>
        <taxon>Bacteria</taxon>
        <taxon>Pseudomonadati</taxon>
        <taxon>Pseudomonadota</taxon>
        <taxon>Betaproteobacteria</taxon>
        <taxon>Nitrosomonadales</taxon>
        <taxon>Usitatibacteraceae</taxon>
        <taxon>Usitatibacter</taxon>
    </lineage>
</organism>
<comment type="pathway">
    <text evidence="8">Amino-acid biosynthesis; L-methionine biosynthesis via de novo pathway; O-succinyl-L-homoserine from L-homoserine: step 1/1.</text>
</comment>
<gene>
    <name evidence="8 11" type="primary">metXS</name>
    <name evidence="11" type="ORF">DSM104443_04139</name>
</gene>
<keyword evidence="6 8" id="KW-0012">Acyltransferase</keyword>
<evidence type="ECO:0000256" key="5">
    <source>
        <dbReference type="ARBA" id="ARBA00023167"/>
    </source>
</evidence>
<dbReference type="GO" id="GO:0008899">
    <property type="term" value="F:homoserine O-succinyltransferase activity"/>
    <property type="evidence" value="ECO:0007669"/>
    <property type="project" value="UniProtKB-UniRule"/>
</dbReference>
<evidence type="ECO:0000313" key="12">
    <source>
        <dbReference type="Proteomes" id="UP000501534"/>
    </source>
</evidence>
<name>A0A6M4H112_9PROT</name>
<dbReference type="InterPro" id="IPR000073">
    <property type="entry name" value="AB_hydrolase_1"/>
</dbReference>
<dbReference type="GO" id="GO:0005737">
    <property type="term" value="C:cytoplasm"/>
    <property type="evidence" value="ECO:0007669"/>
    <property type="project" value="UniProtKB-SubCell"/>
</dbReference>
<dbReference type="InterPro" id="IPR008220">
    <property type="entry name" value="HAT_MetX-like"/>
</dbReference>
<comment type="function">
    <text evidence="8">Transfers a succinyl group from succinyl-CoA to L-homoserine, forming succinyl-L-homoserine.</text>
</comment>